<feature type="transmembrane region" description="Helical" evidence="6">
    <location>
        <begin position="384"/>
        <end position="410"/>
    </location>
</feature>
<evidence type="ECO:0000313" key="10">
    <source>
        <dbReference type="Proteomes" id="UP000601108"/>
    </source>
</evidence>
<name>A0A918JT18_9FLAO</name>
<dbReference type="RefSeq" id="WP_027413534.1">
    <property type="nucleotide sequence ID" value="NZ_BMWS01000006.1"/>
</dbReference>
<evidence type="ECO:0000256" key="1">
    <source>
        <dbReference type="ARBA" id="ARBA00004651"/>
    </source>
</evidence>
<evidence type="ECO:0000256" key="5">
    <source>
        <dbReference type="ARBA" id="ARBA00023136"/>
    </source>
</evidence>
<feature type="transmembrane region" description="Helical" evidence="6">
    <location>
        <begin position="767"/>
        <end position="794"/>
    </location>
</feature>
<dbReference type="PANTHER" id="PTHR30572">
    <property type="entry name" value="MEMBRANE COMPONENT OF TRANSPORTER-RELATED"/>
    <property type="match status" value="1"/>
</dbReference>
<comment type="subcellular location">
    <subcellularLocation>
        <location evidence="1">Cell membrane</location>
        <topology evidence="1">Multi-pass membrane protein</topology>
    </subcellularLocation>
</comment>
<feature type="transmembrane region" description="Helical" evidence="6">
    <location>
        <begin position="681"/>
        <end position="705"/>
    </location>
</feature>
<keyword evidence="5 6" id="KW-0472">Membrane</keyword>
<sequence>MFTNYLKIAWRSLLKNKSFTFLNIIGLSIAFGVAILLSMASLFELSYDNFHEYADDVYKIYHSEQNPDGIEATETNAIPFAPALQEDVPGIHKISRYLDDEVLLFYQDKELVIDINWVDPDFFTMFSFPIIEGNTRNPLKKENSIVITQKMATIIFGSTNVIGKTVDFLINGKKQPFTVTGLAKNIPANSSIEFEAVGNFINNPRYEKLKNRWDHSNHEVYIQLQQGMQASQFEKNTRAFTNIRFKDNIEDRKRDGALPDKNGQYIQLHLLPIKDVYFTHYQNGRATVSKVFPYIILGIAALLLFIACVNFMNMSIAKSTARLQEIGMRKSLGAAKKHIFFQFWSESILVFLATLSFGILLSILCLDTFKSLFNTDASFDNTVSLGICIGFILVFMSVTLVAGGYPAFLLSKLGTLQALKGKVQVNGRNKVRDVLMIVQFAIVILLVSGTFVLRGQLQYMKNKDLGFNKEQVISLPLNGKRNSYQVVRLLKETLKSNPNVISITASDNNLGRGRDGSQSTSRLGFDYKDHKVGTHMLVVDHDYLETLDIALLSGRSFDRNFIADSTSVVINEAMARELQEEDPIGKQLEVISDFKHTIIGVMKDYNFKDLNRAIEPMTLFMTNQKQVKYTYIKIAPSTIAHTFDSIKETWQKLEPNATFLGSFLDDNIERTLKKEKTMTTIITSGAAIAITLSCIGLLAISLLVVNQRTKEIGVRKIIGASTVSLLVLLAKDFIKLVIIAFVIMVPIVWWYSNQWLEEYPYRMELSIWVFVSAGVLALSIALITISFGTIKAILQNPVKSLRTE</sequence>
<evidence type="ECO:0000256" key="3">
    <source>
        <dbReference type="ARBA" id="ARBA00022692"/>
    </source>
</evidence>
<dbReference type="Proteomes" id="UP000601108">
    <property type="component" value="Unassembled WGS sequence"/>
</dbReference>
<proteinExistence type="predicted"/>
<feature type="domain" description="MacB-like periplasmic core" evidence="8">
    <location>
        <begin position="482"/>
        <end position="637"/>
    </location>
</feature>
<comment type="caution">
    <text evidence="9">The sequence shown here is derived from an EMBL/GenBank/DDBJ whole genome shotgun (WGS) entry which is preliminary data.</text>
</comment>
<keyword evidence="4 6" id="KW-1133">Transmembrane helix</keyword>
<dbReference type="GO" id="GO:0005886">
    <property type="term" value="C:plasma membrane"/>
    <property type="evidence" value="ECO:0007669"/>
    <property type="project" value="UniProtKB-SubCell"/>
</dbReference>
<keyword evidence="3 6" id="KW-0812">Transmembrane</keyword>
<dbReference type="InterPro" id="IPR025857">
    <property type="entry name" value="MacB_PCD"/>
</dbReference>
<dbReference type="InterPro" id="IPR050250">
    <property type="entry name" value="Macrolide_Exporter_MacB"/>
</dbReference>
<dbReference type="AlphaFoldDB" id="A0A918JT18"/>
<dbReference type="EMBL" id="BMWS01000006">
    <property type="protein sequence ID" value="GGX11612.1"/>
    <property type="molecule type" value="Genomic_DNA"/>
</dbReference>
<accession>A0A918JT18</accession>
<evidence type="ECO:0000256" key="6">
    <source>
        <dbReference type="SAM" id="Phobius"/>
    </source>
</evidence>
<feature type="domain" description="ABC3 transporter permease C-terminal" evidence="7">
    <location>
        <begin position="299"/>
        <end position="413"/>
    </location>
</feature>
<dbReference type="InterPro" id="IPR003838">
    <property type="entry name" value="ABC3_permease_C"/>
</dbReference>
<dbReference type="Pfam" id="PF12704">
    <property type="entry name" value="MacB_PCD"/>
    <property type="match status" value="2"/>
</dbReference>
<evidence type="ECO:0000259" key="7">
    <source>
        <dbReference type="Pfam" id="PF02687"/>
    </source>
</evidence>
<feature type="domain" description="ABC3 transporter permease C-terminal" evidence="7">
    <location>
        <begin position="686"/>
        <end position="793"/>
    </location>
</feature>
<organism evidence="9 10">
    <name type="scientific">Aquimarina muelleri</name>
    <dbReference type="NCBI Taxonomy" id="279356"/>
    <lineage>
        <taxon>Bacteria</taxon>
        <taxon>Pseudomonadati</taxon>
        <taxon>Bacteroidota</taxon>
        <taxon>Flavobacteriia</taxon>
        <taxon>Flavobacteriales</taxon>
        <taxon>Flavobacteriaceae</taxon>
        <taxon>Aquimarina</taxon>
    </lineage>
</organism>
<evidence type="ECO:0000256" key="2">
    <source>
        <dbReference type="ARBA" id="ARBA00022475"/>
    </source>
</evidence>
<feature type="transmembrane region" description="Helical" evidence="6">
    <location>
        <begin position="291"/>
        <end position="312"/>
    </location>
</feature>
<feature type="transmembrane region" description="Helical" evidence="6">
    <location>
        <begin position="431"/>
        <end position="453"/>
    </location>
</feature>
<evidence type="ECO:0000259" key="8">
    <source>
        <dbReference type="Pfam" id="PF12704"/>
    </source>
</evidence>
<feature type="transmembrane region" description="Helical" evidence="6">
    <location>
        <begin position="717"/>
        <end position="747"/>
    </location>
</feature>
<keyword evidence="10" id="KW-1185">Reference proteome</keyword>
<dbReference type="Pfam" id="PF02687">
    <property type="entry name" value="FtsX"/>
    <property type="match status" value="2"/>
</dbReference>
<protein>
    <submittedName>
        <fullName evidence="9">ABC transporter permease</fullName>
    </submittedName>
</protein>
<dbReference type="PANTHER" id="PTHR30572:SF18">
    <property type="entry name" value="ABC-TYPE MACROLIDE FAMILY EXPORT SYSTEM PERMEASE COMPONENT 2"/>
    <property type="match status" value="1"/>
</dbReference>
<evidence type="ECO:0000313" key="9">
    <source>
        <dbReference type="EMBL" id="GGX11612.1"/>
    </source>
</evidence>
<feature type="transmembrane region" description="Helical" evidence="6">
    <location>
        <begin position="339"/>
        <end position="364"/>
    </location>
</feature>
<keyword evidence="2" id="KW-1003">Cell membrane</keyword>
<feature type="domain" description="MacB-like periplasmic core" evidence="8">
    <location>
        <begin position="20"/>
        <end position="238"/>
    </location>
</feature>
<gene>
    <name evidence="9" type="ORF">GCM10007384_11640</name>
</gene>
<reference evidence="9 10" key="1">
    <citation type="journal article" date="2014" name="Int. J. Syst. Evol. Microbiol.">
        <title>Complete genome sequence of Corynebacterium casei LMG S-19264T (=DSM 44701T), isolated from a smear-ripened cheese.</title>
        <authorList>
            <consortium name="US DOE Joint Genome Institute (JGI-PGF)"/>
            <person name="Walter F."/>
            <person name="Albersmeier A."/>
            <person name="Kalinowski J."/>
            <person name="Ruckert C."/>
        </authorList>
    </citation>
    <scope>NUCLEOTIDE SEQUENCE [LARGE SCALE GENOMIC DNA]</scope>
    <source>
        <strain evidence="9 10">KCTC 12285</strain>
    </source>
</reference>
<feature type="transmembrane region" description="Helical" evidence="6">
    <location>
        <begin position="21"/>
        <end position="43"/>
    </location>
</feature>
<evidence type="ECO:0000256" key="4">
    <source>
        <dbReference type="ARBA" id="ARBA00022989"/>
    </source>
</evidence>
<dbReference type="GO" id="GO:0022857">
    <property type="term" value="F:transmembrane transporter activity"/>
    <property type="evidence" value="ECO:0007669"/>
    <property type="project" value="TreeGrafter"/>
</dbReference>